<evidence type="ECO:0000256" key="4">
    <source>
        <dbReference type="ARBA" id="ARBA00023136"/>
    </source>
</evidence>
<dbReference type="CDD" id="cd13961">
    <property type="entry name" value="PT_UbiA_DGGGPS"/>
    <property type="match status" value="1"/>
</dbReference>
<reference evidence="6" key="1">
    <citation type="submission" date="2018-05" db="EMBL/GenBank/DDBJ databases">
        <authorList>
            <person name="Lanie J.A."/>
            <person name="Ng W.-L."/>
            <person name="Kazmierczak K.M."/>
            <person name="Andrzejewski T.M."/>
            <person name="Davidsen T.M."/>
            <person name="Wayne K.J."/>
            <person name="Tettelin H."/>
            <person name="Glass J.I."/>
            <person name="Rusch D."/>
            <person name="Podicherti R."/>
            <person name="Tsui H.-C.T."/>
            <person name="Winkler M.E."/>
        </authorList>
    </citation>
    <scope>NUCLEOTIDE SEQUENCE</scope>
</reference>
<feature type="transmembrane region" description="Helical" evidence="5">
    <location>
        <begin position="123"/>
        <end position="141"/>
    </location>
</feature>
<feature type="transmembrane region" description="Helical" evidence="5">
    <location>
        <begin position="33"/>
        <end position="56"/>
    </location>
</feature>
<dbReference type="PANTHER" id="PTHR42723:SF1">
    <property type="entry name" value="CHLOROPHYLL SYNTHASE, CHLOROPLASTIC"/>
    <property type="match status" value="1"/>
</dbReference>
<evidence type="ECO:0000313" key="6">
    <source>
        <dbReference type="EMBL" id="SVB29316.1"/>
    </source>
</evidence>
<dbReference type="GO" id="GO:0016765">
    <property type="term" value="F:transferase activity, transferring alkyl or aryl (other than methyl) groups"/>
    <property type="evidence" value="ECO:0007669"/>
    <property type="project" value="InterPro"/>
</dbReference>
<feature type="transmembrane region" description="Helical" evidence="5">
    <location>
        <begin position="147"/>
        <end position="163"/>
    </location>
</feature>
<name>A0A382CT40_9ZZZZ</name>
<dbReference type="InterPro" id="IPR050475">
    <property type="entry name" value="Prenyltransferase_related"/>
</dbReference>
<organism evidence="6">
    <name type="scientific">marine metagenome</name>
    <dbReference type="NCBI Taxonomy" id="408172"/>
    <lineage>
        <taxon>unclassified sequences</taxon>
        <taxon>metagenomes</taxon>
        <taxon>ecological metagenomes</taxon>
    </lineage>
</organism>
<protein>
    <submittedName>
        <fullName evidence="6">Uncharacterized protein</fullName>
    </submittedName>
</protein>
<keyword evidence="3 5" id="KW-1133">Transmembrane helix</keyword>
<proteinExistence type="predicted"/>
<comment type="subcellular location">
    <subcellularLocation>
        <location evidence="1">Membrane</location>
        <topology evidence="1">Multi-pass membrane protein</topology>
    </subcellularLocation>
</comment>
<keyword evidence="2 5" id="KW-0812">Transmembrane</keyword>
<dbReference type="PANTHER" id="PTHR42723">
    <property type="entry name" value="CHLOROPHYLL SYNTHASE"/>
    <property type="match status" value="1"/>
</dbReference>
<dbReference type="EMBL" id="UINC01036008">
    <property type="protein sequence ID" value="SVB29316.1"/>
    <property type="molecule type" value="Genomic_DNA"/>
</dbReference>
<dbReference type="Gene3D" id="1.10.357.140">
    <property type="entry name" value="UbiA prenyltransferase"/>
    <property type="match status" value="1"/>
</dbReference>
<dbReference type="InterPro" id="IPR044878">
    <property type="entry name" value="UbiA_sf"/>
</dbReference>
<feature type="transmembrane region" description="Helical" evidence="5">
    <location>
        <begin position="101"/>
        <end position="118"/>
    </location>
</feature>
<feature type="transmembrane region" description="Helical" evidence="5">
    <location>
        <begin position="77"/>
        <end position="95"/>
    </location>
</feature>
<keyword evidence="4 5" id="KW-0472">Membrane</keyword>
<evidence type="ECO:0000256" key="5">
    <source>
        <dbReference type="SAM" id="Phobius"/>
    </source>
</evidence>
<dbReference type="GO" id="GO:0016020">
    <property type="term" value="C:membrane"/>
    <property type="evidence" value="ECO:0007669"/>
    <property type="project" value="UniProtKB-SubCell"/>
</dbReference>
<evidence type="ECO:0000256" key="3">
    <source>
        <dbReference type="ARBA" id="ARBA00022989"/>
    </source>
</evidence>
<dbReference type="AlphaFoldDB" id="A0A382CT40"/>
<feature type="non-terminal residue" evidence="6">
    <location>
        <position position="205"/>
    </location>
</feature>
<sequence length="205" mass="22046">MIALTRPLNCFIAAFCVLSGAYIVESVLWHPPVILAMVSIWCLCAGANVLNDVCDVQIDRHNKSDRPLASGRVSERAAVGLAIAMYILGAGLSILLSPHHVLISGIIIVLTVLYNITLKRRLLIGNLVAAGAASLAFVYGGMLGPDVYYILIPTGFAFLFHFGREILKDMEDIPGDRAGHVVSAPIRFGVSSARLIITVTFLSLM</sequence>
<evidence type="ECO:0000256" key="2">
    <source>
        <dbReference type="ARBA" id="ARBA00022692"/>
    </source>
</evidence>
<gene>
    <name evidence="6" type="ORF">METZ01_LOCUS182170</name>
</gene>
<evidence type="ECO:0000256" key="1">
    <source>
        <dbReference type="ARBA" id="ARBA00004141"/>
    </source>
</evidence>
<dbReference type="InterPro" id="IPR000537">
    <property type="entry name" value="UbiA_prenyltransferase"/>
</dbReference>
<dbReference type="Pfam" id="PF01040">
    <property type="entry name" value="UbiA"/>
    <property type="match status" value="1"/>
</dbReference>
<accession>A0A382CT40</accession>